<reference evidence="3 4" key="1">
    <citation type="journal article" date="2019" name="Nat. Ecol. Evol.">
        <title>Megaphylogeny resolves global patterns of mushroom evolution.</title>
        <authorList>
            <person name="Varga T."/>
            <person name="Krizsan K."/>
            <person name="Foldi C."/>
            <person name="Dima B."/>
            <person name="Sanchez-Garcia M."/>
            <person name="Sanchez-Ramirez S."/>
            <person name="Szollosi G.J."/>
            <person name="Szarkandi J.G."/>
            <person name="Papp V."/>
            <person name="Albert L."/>
            <person name="Andreopoulos W."/>
            <person name="Angelini C."/>
            <person name="Antonin V."/>
            <person name="Barry K.W."/>
            <person name="Bougher N.L."/>
            <person name="Buchanan P."/>
            <person name="Buyck B."/>
            <person name="Bense V."/>
            <person name="Catcheside P."/>
            <person name="Chovatia M."/>
            <person name="Cooper J."/>
            <person name="Damon W."/>
            <person name="Desjardin D."/>
            <person name="Finy P."/>
            <person name="Geml J."/>
            <person name="Haridas S."/>
            <person name="Hughes K."/>
            <person name="Justo A."/>
            <person name="Karasinski D."/>
            <person name="Kautmanova I."/>
            <person name="Kiss B."/>
            <person name="Kocsube S."/>
            <person name="Kotiranta H."/>
            <person name="LaButti K.M."/>
            <person name="Lechner B.E."/>
            <person name="Liimatainen K."/>
            <person name="Lipzen A."/>
            <person name="Lukacs Z."/>
            <person name="Mihaltcheva S."/>
            <person name="Morgado L.N."/>
            <person name="Niskanen T."/>
            <person name="Noordeloos M.E."/>
            <person name="Ohm R.A."/>
            <person name="Ortiz-Santana B."/>
            <person name="Ovrebo C."/>
            <person name="Racz N."/>
            <person name="Riley R."/>
            <person name="Savchenko A."/>
            <person name="Shiryaev A."/>
            <person name="Soop K."/>
            <person name="Spirin V."/>
            <person name="Szebenyi C."/>
            <person name="Tomsovsky M."/>
            <person name="Tulloss R.E."/>
            <person name="Uehling J."/>
            <person name="Grigoriev I.V."/>
            <person name="Vagvolgyi C."/>
            <person name="Papp T."/>
            <person name="Martin F.M."/>
            <person name="Miettinen O."/>
            <person name="Hibbett D.S."/>
            <person name="Nagy L.G."/>
        </authorList>
    </citation>
    <scope>NUCLEOTIDE SEQUENCE [LARGE SCALE GENOMIC DNA]</scope>
    <source>
        <strain evidence="3 4">HHB13444</strain>
    </source>
</reference>
<dbReference type="InParanoid" id="A0A5C3PT07"/>
<dbReference type="AlphaFoldDB" id="A0A5C3PT07"/>
<evidence type="ECO:0000256" key="1">
    <source>
        <dbReference type="SAM" id="MobiDB-lite"/>
    </source>
</evidence>
<dbReference type="InterPro" id="IPR046496">
    <property type="entry name" value="DUF6589"/>
</dbReference>
<organism evidence="3 4">
    <name type="scientific">Polyporus arcularius HHB13444</name>
    <dbReference type="NCBI Taxonomy" id="1314778"/>
    <lineage>
        <taxon>Eukaryota</taxon>
        <taxon>Fungi</taxon>
        <taxon>Dikarya</taxon>
        <taxon>Basidiomycota</taxon>
        <taxon>Agaricomycotina</taxon>
        <taxon>Agaricomycetes</taxon>
        <taxon>Polyporales</taxon>
        <taxon>Polyporaceae</taxon>
        <taxon>Polyporus</taxon>
    </lineage>
</organism>
<proteinExistence type="predicted"/>
<accession>A0A5C3PT07</accession>
<keyword evidence="4" id="KW-1185">Reference proteome</keyword>
<dbReference type="STRING" id="1314778.A0A5C3PT07"/>
<evidence type="ECO:0000259" key="2">
    <source>
        <dbReference type="Pfam" id="PF20231"/>
    </source>
</evidence>
<dbReference type="EMBL" id="ML211013">
    <property type="protein sequence ID" value="TFK91729.1"/>
    <property type="molecule type" value="Genomic_DNA"/>
</dbReference>
<protein>
    <recommendedName>
        <fullName evidence="2">DUF6589 domain-containing protein</fullName>
    </recommendedName>
</protein>
<dbReference type="Proteomes" id="UP000308197">
    <property type="component" value="Unassembled WGS sequence"/>
</dbReference>
<name>A0A5C3PT07_9APHY</name>
<feature type="domain" description="DUF6589" evidence="2">
    <location>
        <begin position="118"/>
        <end position="161"/>
    </location>
</feature>
<evidence type="ECO:0000313" key="3">
    <source>
        <dbReference type="EMBL" id="TFK91729.1"/>
    </source>
</evidence>
<feature type="domain" description="DUF6589" evidence="2">
    <location>
        <begin position="10"/>
        <end position="117"/>
    </location>
</feature>
<gene>
    <name evidence="3" type="ORF">K466DRAFT_562741</name>
</gene>
<dbReference type="Pfam" id="PF20231">
    <property type="entry name" value="DUF6589"/>
    <property type="match status" value="2"/>
</dbReference>
<feature type="region of interest" description="Disordered" evidence="1">
    <location>
        <begin position="266"/>
        <end position="298"/>
    </location>
</feature>
<sequence length="330" mass="36619">MCCKGSLPVCLHEVSCAEDFDEYIGNVSFDELRADISRTYDLLWSPRVVTVLRGARADELAERVRAHADEPEYDPLADPEKLKTGDMVFENMALLLRDALIAREFTDAIKGGYSGRIDVYKAQGSNASWHWLKIVSPCISLFRKIALQINARFGARLGNKHSTPGLERDMASLQSSMRANTVFQKTPGRILRGVKNGEVPNVIAAGLKQLHGPLAEYNKMFSRLQRRRRETPLGPLEVAPSAAPAVDAAQSAQPVPEIPDATVTVPSDTSLSGELPEGRSQPAVVGESTMDADLEEPDEEDYWRAFEDDDYEPYLMFAEEETIPLDICDY</sequence>
<evidence type="ECO:0000313" key="4">
    <source>
        <dbReference type="Proteomes" id="UP000308197"/>
    </source>
</evidence>